<organism evidence="6">
    <name type="scientific">Anisakis simplex</name>
    <name type="common">Herring worm</name>
    <dbReference type="NCBI Taxonomy" id="6269"/>
    <lineage>
        <taxon>Eukaryota</taxon>
        <taxon>Metazoa</taxon>
        <taxon>Ecdysozoa</taxon>
        <taxon>Nematoda</taxon>
        <taxon>Chromadorea</taxon>
        <taxon>Rhabditida</taxon>
        <taxon>Spirurina</taxon>
        <taxon>Ascaridomorpha</taxon>
        <taxon>Ascaridoidea</taxon>
        <taxon>Anisakidae</taxon>
        <taxon>Anisakis</taxon>
        <taxon>Anisakis simplex complex</taxon>
    </lineage>
</organism>
<feature type="region of interest" description="Disordered" evidence="5">
    <location>
        <begin position="129"/>
        <end position="152"/>
    </location>
</feature>
<dbReference type="GO" id="GO:0005737">
    <property type="term" value="C:cytoplasm"/>
    <property type="evidence" value="ECO:0007669"/>
    <property type="project" value="UniProtKB-SubCell"/>
</dbReference>
<evidence type="ECO:0000256" key="1">
    <source>
        <dbReference type="ARBA" id="ARBA00004123"/>
    </source>
</evidence>
<name>A0A0M3J8F8_ANISI</name>
<comment type="subcellular location">
    <subcellularLocation>
        <location evidence="2">Cytoplasm</location>
    </subcellularLocation>
    <subcellularLocation>
        <location evidence="1">Nucleus</location>
    </subcellularLocation>
</comment>
<evidence type="ECO:0000256" key="2">
    <source>
        <dbReference type="ARBA" id="ARBA00004496"/>
    </source>
</evidence>
<feature type="compositionally biased region" description="Acidic residues" evidence="5">
    <location>
        <begin position="66"/>
        <end position="88"/>
    </location>
</feature>
<dbReference type="WBParaSite" id="ASIM_0000386101-mRNA-1">
    <property type="protein sequence ID" value="ASIM_0000386101-mRNA-1"/>
    <property type="gene ID" value="ASIM_0000386101"/>
</dbReference>
<feature type="compositionally biased region" description="Polar residues" evidence="5">
    <location>
        <begin position="1"/>
        <end position="13"/>
    </location>
</feature>
<evidence type="ECO:0000256" key="4">
    <source>
        <dbReference type="ARBA" id="ARBA00023242"/>
    </source>
</evidence>
<dbReference type="InterPro" id="IPR039924">
    <property type="entry name" value="ICln/Lot5/Saf5"/>
</dbReference>
<proteinExistence type="predicted"/>
<accession>A0A0M3J8F8</accession>
<sequence length="152" mass="16751">LNLQTAASESSGNGCAASGTVEAGASEEQDDDEAVTEVAIRFVPSDESVLQELYQQMCECQSLNRDEDDDLSEEFDDGYEEYGGDGTEELMGQQMGQGDGQWYTMDSEGEPELSAEGMATLQRIMANSQRHALENVQNGRRDSEDEREQMDQ</sequence>
<feature type="region of interest" description="Disordered" evidence="5">
    <location>
        <begin position="1"/>
        <end position="34"/>
    </location>
</feature>
<evidence type="ECO:0000256" key="5">
    <source>
        <dbReference type="SAM" id="MobiDB-lite"/>
    </source>
</evidence>
<dbReference type="Pfam" id="PF03517">
    <property type="entry name" value="Voldacs"/>
    <property type="match status" value="1"/>
</dbReference>
<dbReference type="InterPro" id="IPR011993">
    <property type="entry name" value="PH-like_dom_sf"/>
</dbReference>
<protein>
    <submittedName>
        <fullName evidence="6">Methylosome subunit pICln (inferred by orthology to a human protein)</fullName>
    </submittedName>
</protein>
<evidence type="ECO:0000313" key="6">
    <source>
        <dbReference type="WBParaSite" id="ASIM_0000386101-mRNA-1"/>
    </source>
</evidence>
<reference evidence="6" key="1">
    <citation type="submission" date="2017-02" db="UniProtKB">
        <authorList>
            <consortium name="WormBaseParasite"/>
        </authorList>
    </citation>
    <scope>IDENTIFICATION</scope>
</reference>
<dbReference type="GO" id="GO:0005634">
    <property type="term" value="C:nucleus"/>
    <property type="evidence" value="ECO:0007669"/>
    <property type="project" value="UniProtKB-SubCell"/>
</dbReference>
<feature type="compositionally biased region" description="Basic and acidic residues" evidence="5">
    <location>
        <begin position="139"/>
        <end position="152"/>
    </location>
</feature>
<feature type="compositionally biased region" description="Acidic residues" evidence="5">
    <location>
        <begin position="25"/>
        <end position="34"/>
    </location>
</feature>
<dbReference type="Gene3D" id="2.30.29.30">
    <property type="entry name" value="Pleckstrin-homology domain (PH domain)/Phosphotyrosine-binding domain (PTB)"/>
    <property type="match status" value="1"/>
</dbReference>
<keyword evidence="4" id="KW-0539">Nucleus</keyword>
<feature type="compositionally biased region" description="Polar residues" evidence="5">
    <location>
        <begin position="129"/>
        <end position="138"/>
    </location>
</feature>
<evidence type="ECO:0000256" key="3">
    <source>
        <dbReference type="ARBA" id="ARBA00022490"/>
    </source>
</evidence>
<dbReference type="AlphaFoldDB" id="A0A0M3J8F8"/>
<feature type="region of interest" description="Disordered" evidence="5">
    <location>
        <begin position="64"/>
        <end position="112"/>
    </location>
</feature>
<keyword evidence="3" id="KW-0963">Cytoplasm</keyword>